<proteinExistence type="predicted"/>
<reference evidence="1 2" key="1">
    <citation type="submission" date="2019-02" db="EMBL/GenBank/DDBJ databases">
        <title>Emended description of the genus Rhodopseudomonas and description of Rhodopseudomonas albus sp. nov., a non-phototrophic, heavy-metal-tolerant bacterium isolated from garden soil.</title>
        <authorList>
            <person name="Bao Z."/>
            <person name="Cao W.W."/>
            <person name="Sato Y."/>
            <person name="Nishizawa T."/>
            <person name="Zhao J."/>
            <person name="Guo Y."/>
            <person name="Ohta H."/>
        </authorList>
    </citation>
    <scope>NUCLEOTIDE SEQUENCE [LARGE SCALE GENOMIC DNA]</scope>
    <source>
        <strain evidence="1 2">SK50-23</strain>
    </source>
</reference>
<gene>
    <name evidence="1" type="ORF">RPMA_11925</name>
</gene>
<dbReference type="Proteomes" id="UP000682843">
    <property type="component" value="Chromosome"/>
</dbReference>
<protein>
    <submittedName>
        <fullName evidence="1">NAD(P)-dependent oxidoreductase</fullName>
    </submittedName>
</protein>
<sequence length="336" mass="35300">MKVTDPILLTGGSGAIGTLTAKALRSIYPDVPLLIGGRDLAKSRDAADALGNAEGVRIDPLANDLGLGNRHPSAVAVFYSDERLASLRFAHGRGIPHLGISSGIFEIAPEVATYMLAPGSAAIVLGYEWLVGATTVAVREAAKSFGRLHEIKIGALVDEEDKGGPAVEEDFERLARLMPASLTRCDGAYTWRSGDDAKADFAAIDGTKMEANGFSSIDVAGLAAATGAQTVQFDLATGITSSRRRGEPKSTEIMILLSGEDHDGHPLRTRHAVFHPGGAAPLTALGVSMILERLTGLDGHAPTPPGLYFPFQVVDHATYLRRLNADGGKLIAVESE</sequence>
<organism evidence="1 2">
    <name type="scientific">Tardiphaga alba</name>
    <dbReference type="NCBI Taxonomy" id="340268"/>
    <lineage>
        <taxon>Bacteria</taxon>
        <taxon>Pseudomonadati</taxon>
        <taxon>Pseudomonadota</taxon>
        <taxon>Alphaproteobacteria</taxon>
        <taxon>Hyphomicrobiales</taxon>
        <taxon>Nitrobacteraceae</taxon>
        <taxon>Tardiphaga</taxon>
    </lineage>
</organism>
<evidence type="ECO:0000313" key="1">
    <source>
        <dbReference type="EMBL" id="QUS39463.1"/>
    </source>
</evidence>
<name>A0ABX8A738_9BRAD</name>
<evidence type="ECO:0000313" key="2">
    <source>
        <dbReference type="Proteomes" id="UP000682843"/>
    </source>
</evidence>
<accession>A0ABX8A738</accession>
<dbReference type="RefSeq" id="WP_211913004.1">
    <property type="nucleotide sequence ID" value="NZ_CP036498.1"/>
</dbReference>
<keyword evidence="2" id="KW-1185">Reference proteome</keyword>
<dbReference type="EMBL" id="CP036498">
    <property type="protein sequence ID" value="QUS39463.1"/>
    <property type="molecule type" value="Genomic_DNA"/>
</dbReference>